<organism evidence="2 3">
    <name type="scientific">Saccharothrix carnea</name>
    <dbReference type="NCBI Taxonomy" id="1280637"/>
    <lineage>
        <taxon>Bacteria</taxon>
        <taxon>Bacillati</taxon>
        <taxon>Actinomycetota</taxon>
        <taxon>Actinomycetes</taxon>
        <taxon>Pseudonocardiales</taxon>
        <taxon>Pseudonocardiaceae</taxon>
        <taxon>Saccharothrix</taxon>
    </lineage>
</organism>
<dbReference type="Proteomes" id="UP000241118">
    <property type="component" value="Unassembled WGS sequence"/>
</dbReference>
<keyword evidence="3" id="KW-1185">Reference proteome</keyword>
<proteinExistence type="predicted"/>
<dbReference type="OrthoDB" id="9784272at2"/>
<dbReference type="Pfam" id="PF04542">
    <property type="entry name" value="Sigma70_r2"/>
    <property type="match status" value="1"/>
</dbReference>
<comment type="caution">
    <text evidence="2">The sequence shown here is derived from an EMBL/GenBank/DDBJ whole genome shotgun (WGS) entry which is preliminary data.</text>
</comment>
<name>A0A2P8I453_SACCR</name>
<evidence type="ECO:0000313" key="3">
    <source>
        <dbReference type="Proteomes" id="UP000241118"/>
    </source>
</evidence>
<protein>
    <submittedName>
        <fullName evidence="2">Sigma-70-like protein</fullName>
    </submittedName>
</protein>
<evidence type="ECO:0000313" key="2">
    <source>
        <dbReference type="EMBL" id="PSL53239.1"/>
    </source>
</evidence>
<evidence type="ECO:0000259" key="1">
    <source>
        <dbReference type="Pfam" id="PF04542"/>
    </source>
</evidence>
<gene>
    <name evidence="2" type="ORF">B0I31_10929</name>
</gene>
<dbReference type="EMBL" id="PYAX01000009">
    <property type="protein sequence ID" value="PSL53239.1"/>
    <property type="molecule type" value="Genomic_DNA"/>
</dbReference>
<dbReference type="InterPro" id="IPR007627">
    <property type="entry name" value="RNA_pol_sigma70_r2"/>
</dbReference>
<dbReference type="GO" id="GO:0003700">
    <property type="term" value="F:DNA-binding transcription factor activity"/>
    <property type="evidence" value="ECO:0007669"/>
    <property type="project" value="InterPro"/>
</dbReference>
<dbReference type="AlphaFoldDB" id="A0A2P8I453"/>
<dbReference type="SUPFAM" id="SSF88946">
    <property type="entry name" value="Sigma2 domain of RNA polymerase sigma factors"/>
    <property type="match status" value="1"/>
</dbReference>
<dbReference type="RefSeq" id="WP_106617979.1">
    <property type="nucleotide sequence ID" value="NZ_PYAX01000009.1"/>
</dbReference>
<feature type="domain" description="RNA polymerase sigma-70 region 2" evidence="1">
    <location>
        <begin position="16"/>
        <end position="53"/>
    </location>
</feature>
<sequence>MHETGWCWPSLLATDTVQDPVQSEEVMLEVFVELWRTAGRFDPSRGSVLAWAM</sequence>
<dbReference type="GO" id="GO:0006352">
    <property type="term" value="P:DNA-templated transcription initiation"/>
    <property type="evidence" value="ECO:0007669"/>
    <property type="project" value="InterPro"/>
</dbReference>
<reference evidence="2 3" key="1">
    <citation type="submission" date="2018-03" db="EMBL/GenBank/DDBJ databases">
        <title>Genomic Encyclopedia of Type Strains, Phase III (KMG-III): the genomes of soil and plant-associated and newly described type strains.</title>
        <authorList>
            <person name="Whitman W."/>
        </authorList>
    </citation>
    <scope>NUCLEOTIDE SEQUENCE [LARGE SCALE GENOMIC DNA]</scope>
    <source>
        <strain evidence="2 3">CGMCC 4.7097</strain>
    </source>
</reference>
<dbReference type="Gene3D" id="1.10.1740.10">
    <property type="match status" value="1"/>
</dbReference>
<dbReference type="InterPro" id="IPR013325">
    <property type="entry name" value="RNA_pol_sigma_r2"/>
</dbReference>
<accession>A0A2P8I453</accession>